<organism evidence="1 2">
    <name type="scientific">Solidesulfovibrio fructosivorans JJ]</name>
    <dbReference type="NCBI Taxonomy" id="596151"/>
    <lineage>
        <taxon>Bacteria</taxon>
        <taxon>Pseudomonadati</taxon>
        <taxon>Thermodesulfobacteriota</taxon>
        <taxon>Desulfovibrionia</taxon>
        <taxon>Desulfovibrionales</taxon>
        <taxon>Desulfovibrionaceae</taxon>
        <taxon>Solidesulfovibrio</taxon>
    </lineage>
</organism>
<reference evidence="1 2" key="1">
    <citation type="submission" date="2010-08" db="EMBL/GenBank/DDBJ databases">
        <title>The draft genome of Desulfovibrio fructosovorans JJ.</title>
        <authorList>
            <consortium name="US DOE Joint Genome Institute (JGI-PGF)"/>
            <person name="Lucas S."/>
            <person name="Copeland A."/>
            <person name="Lapidus A."/>
            <person name="Cheng J.-F."/>
            <person name="Bruce D."/>
            <person name="Goodwin L."/>
            <person name="Pitluck S."/>
            <person name="Land M.L."/>
            <person name="Hauser L."/>
            <person name="Chang Y.-J."/>
            <person name="Jeffries C."/>
            <person name="Wall J.D."/>
            <person name="Stahl D.A."/>
            <person name="Arkin A.P."/>
            <person name="Dehal P."/>
            <person name="Stolyar S.M."/>
            <person name="Hazen T.C."/>
            <person name="Woyke T.J."/>
        </authorList>
    </citation>
    <scope>NUCLEOTIDE SEQUENCE [LARGE SCALE GENOMIC DNA]</scope>
    <source>
        <strain evidence="1 2">JJ</strain>
    </source>
</reference>
<keyword evidence="2" id="KW-1185">Reference proteome</keyword>
<protein>
    <submittedName>
        <fullName evidence="1">Uncharacterized protein</fullName>
    </submittedName>
</protein>
<evidence type="ECO:0000313" key="1">
    <source>
        <dbReference type="EMBL" id="EFL50414.1"/>
    </source>
</evidence>
<dbReference type="STRING" id="596151.DesfrDRAFT_2847"/>
<sequence>MAGGVGKENGPCGVYRKALIFLVEAMGLEPTTYALRTRRSPS</sequence>
<comment type="caution">
    <text evidence="1">The sequence shown here is derived from an EMBL/GenBank/DDBJ whole genome shotgun (WGS) entry which is preliminary data.</text>
</comment>
<dbReference type="Proteomes" id="UP000006250">
    <property type="component" value="Unassembled WGS sequence"/>
</dbReference>
<gene>
    <name evidence="1" type="ORF">DesfrDRAFT_2847</name>
</gene>
<name>E1JYZ8_SOLFR</name>
<proteinExistence type="predicted"/>
<dbReference type="AlphaFoldDB" id="E1JYZ8"/>
<evidence type="ECO:0000313" key="2">
    <source>
        <dbReference type="Proteomes" id="UP000006250"/>
    </source>
</evidence>
<dbReference type="EMBL" id="AECZ01000020">
    <property type="protein sequence ID" value="EFL50414.1"/>
    <property type="molecule type" value="Genomic_DNA"/>
</dbReference>
<accession>E1JYZ8</accession>